<keyword evidence="2" id="KW-0479">Metal-binding</keyword>
<name>W2RZ04_CYPE1</name>
<dbReference type="GO" id="GO:0008270">
    <property type="term" value="F:zinc ion binding"/>
    <property type="evidence" value="ECO:0007669"/>
    <property type="project" value="InterPro"/>
</dbReference>
<organism evidence="9 10">
    <name type="scientific">Cyphellophora europaea (strain CBS 101466)</name>
    <name type="common">Phialophora europaea</name>
    <dbReference type="NCBI Taxonomy" id="1220924"/>
    <lineage>
        <taxon>Eukaryota</taxon>
        <taxon>Fungi</taxon>
        <taxon>Dikarya</taxon>
        <taxon>Ascomycota</taxon>
        <taxon>Pezizomycotina</taxon>
        <taxon>Eurotiomycetes</taxon>
        <taxon>Chaetothyriomycetidae</taxon>
        <taxon>Chaetothyriales</taxon>
        <taxon>Cyphellophoraceae</taxon>
        <taxon>Cyphellophora</taxon>
    </lineage>
</organism>
<evidence type="ECO:0000313" key="10">
    <source>
        <dbReference type="Proteomes" id="UP000030752"/>
    </source>
</evidence>
<feature type="domain" description="Zn(2)-C6 fungal-type" evidence="8">
    <location>
        <begin position="17"/>
        <end position="48"/>
    </location>
</feature>
<dbReference type="GO" id="GO:0006351">
    <property type="term" value="P:DNA-templated transcription"/>
    <property type="evidence" value="ECO:0007669"/>
    <property type="project" value="InterPro"/>
</dbReference>
<keyword evidence="4" id="KW-0238">DNA-binding</keyword>
<evidence type="ECO:0000259" key="8">
    <source>
        <dbReference type="PROSITE" id="PS50048"/>
    </source>
</evidence>
<keyword evidence="6" id="KW-0539">Nucleus</keyword>
<reference evidence="9 10" key="1">
    <citation type="submission" date="2013-03" db="EMBL/GenBank/DDBJ databases">
        <title>The Genome Sequence of Phialophora europaea CBS 101466.</title>
        <authorList>
            <consortium name="The Broad Institute Genomics Platform"/>
            <person name="Cuomo C."/>
            <person name="de Hoog S."/>
            <person name="Gorbushina A."/>
            <person name="Walker B."/>
            <person name="Young S.K."/>
            <person name="Zeng Q."/>
            <person name="Gargeya S."/>
            <person name="Fitzgerald M."/>
            <person name="Haas B."/>
            <person name="Abouelleil A."/>
            <person name="Allen A.W."/>
            <person name="Alvarado L."/>
            <person name="Arachchi H.M."/>
            <person name="Berlin A.M."/>
            <person name="Chapman S.B."/>
            <person name="Gainer-Dewar J."/>
            <person name="Goldberg J."/>
            <person name="Griggs A."/>
            <person name="Gujja S."/>
            <person name="Hansen M."/>
            <person name="Howarth C."/>
            <person name="Imamovic A."/>
            <person name="Ireland A."/>
            <person name="Larimer J."/>
            <person name="McCowan C."/>
            <person name="Murphy C."/>
            <person name="Pearson M."/>
            <person name="Poon T.W."/>
            <person name="Priest M."/>
            <person name="Roberts A."/>
            <person name="Saif S."/>
            <person name="Shea T."/>
            <person name="Sisk P."/>
            <person name="Sykes S."/>
            <person name="Wortman J."/>
            <person name="Nusbaum C."/>
            <person name="Birren B."/>
        </authorList>
    </citation>
    <scope>NUCLEOTIDE SEQUENCE [LARGE SCALE GENOMIC DNA]</scope>
    <source>
        <strain evidence="9 10">CBS 101466</strain>
    </source>
</reference>
<feature type="region of interest" description="Disordered" evidence="7">
    <location>
        <begin position="80"/>
        <end position="130"/>
    </location>
</feature>
<dbReference type="GO" id="GO:0000981">
    <property type="term" value="F:DNA-binding transcription factor activity, RNA polymerase II-specific"/>
    <property type="evidence" value="ECO:0007669"/>
    <property type="project" value="InterPro"/>
</dbReference>
<keyword evidence="10" id="KW-1185">Reference proteome</keyword>
<feature type="compositionally biased region" description="Basic and acidic residues" evidence="7">
    <location>
        <begin position="116"/>
        <end position="130"/>
    </location>
</feature>
<dbReference type="GO" id="GO:0003677">
    <property type="term" value="F:DNA binding"/>
    <property type="evidence" value="ECO:0007669"/>
    <property type="project" value="UniProtKB-KW"/>
</dbReference>
<gene>
    <name evidence="9" type="ORF">HMPREF1541_05174</name>
</gene>
<protein>
    <recommendedName>
        <fullName evidence="8">Zn(2)-C6 fungal-type domain-containing protein</fullName>
    </recommendedName>
</protein>
<dbReference type="SUPFAM" id="SSF57701">
    <property type="entry name" value="Zn2/Cys6 DNA-binding domain"/>
    <property type="match status" value="1"/>
</dbReference>
<dbReference type="STRING" id="1220924.W2RZ04"/>
<evidence type="ECO:0000256" key="7">
    <source>
        <dbReference type="SAM" id="MobiDB-lite"/>
    </source>
</evidence>
<dbReference type="GO" id="GO:0005634">
    <property type="term" value="C:nucleus"/>
    <property type="evidence" value="ECO:0007669"/>
    <property type="project" value="UniProtKB-SubCell"/>
</dbReference>
<dbReference type="Gene3D" id="4.10.240.10">
    <property type="entry name" value="Zn(2)-C6 fungal-type DNA-binding domain"/>
    <property type="match status" value="1"/>
</dbReference>
<dbReference type="PANTHER" id="PTHR31001:SF49">
    <property type="entry name" value="ZN(II)2CYS6 TRANSCRIPTION FACTOR (EUROFUNG)"/>
    <property type="match status" value="1"/>
</dbReference>
<dbReference type="RefSeq" id="XP_008717737.1">
    <property type="nucleotide sequence ID" value="XM_008719515.1"/>
</dbReference>
<dbReference type="InterPro" id="IPR050613">
    <property type="entry name" value="Sec_Metabolite_Reg"/>
</dbReference>
<dbReference type="Pfam" id="PF04082">
    <property type="entry name" value="Fungal_trans"/>
    <property type="match status" value="1"/>
</dbReference>
<evidence type="ECO:0000256" key="5">
    <source>
        <dbReference type="ARBA" id="ARBA00023163"/>
    </source>
</evidence>
<dbReference type="SMART" id="SM00906">
    <property type="entry name" value="Fungal_trans"/>
    <property type="match status" value="1"/>
</dbReference>
<dbReference type="OrthoDB" id="5431381at2759"/>
<evidence type="ECO:0000256" key="1">
    <source>
        <dbReference type="ARBA" id="ARBA00004123"/>
    </source>
</evidence>
<evidence type="ECO:0000256" key="6">
    <source>
        <dbReference type="ARBA" id="ARBA00023242"/>
    </source>
</evidence>
<dbReference type="SMART" id="SM00066">
    <property type="entry name" value="GAL4"/>
    <property type="match status" value="1"/>
</dbReference>
<dbReference type="Pfam" id="PF00172">
    <property type="entry name" value="Zn_clus"/>
    <property type="match status" value="1"/>
</dbReference>
<dbReference type="VEuPathDB" id="FungiDB:HMPREF1541_05174"/>
<dbReference type="InterPro" id="IPR001138">
    <property type="entry name" value="Zn2Cys6_DnaBD"/>
</dbReference>
<keyword evidence="3" id="KW-0805">Transcription regulation</keyword>
<keyword evidence="5" id="KW-0804">Transcription</keyword>
<dbReference type="PROSITE" id="PS50048">
    <property type="entry name" value="ZN2_CY6_FUNGAL_2"/>
    <property type="match status" value="1"/>
</dbReference>
<feature type="region of interest" description="Disordered" evidence="7">
    <location>
        <begin position="627"/>
        <end position="663"/>
    </location>
</feature>
<dbReference type="GeneID" id="19972513"/>
<evidence type="ECO:0000256" key="2">
    <source>
        <dbReference type="ARBA" id="ARBA00022723"/>
    </source>
</evidence>
<dbReference type="PROSITE" id="PS00463">
    <property type="entry name" value="ZN2_CY6_FUNGAL_1"/>
    <property type="match status" value="1"/>
</dbReference>
<proteinExistence type="predicted"/>
<feature type="compositionally biased region" description="Pro residues" evidence="7">
    <location>
        <begin position="629"/>
        <end position="644"/>
    </location>
</feature>
<dbReference type="eggNOG" id="ENOG502SHVI">
    <property type="taxonomic scope" value="Eukaryota"/>
</dbReference>
<feature type="compositionally biased region" description="Low complexity" evidence="7">
    <location>
        <begin position="645"/>
        <end position="656"/>
    </location>
</feature>
<dbReference type="CDD" id="cd00067">
    <property type="entry name" value="GAL4"/>
    <property type="match status" value="1"/>
</dbReference>
<dbReference type="InterPro" id="IPR007219">
    <property type="entry name" value="XnlR_reg_dom"/>
</dbReference>
<evidence type="ECO:0000256" key="3">
    <source>
        <dbReference type="ARBA" id="ARBA00023015"/>
    </source>
</evidence>
<dbReference type="PANTHER" id="PTHR31001">
    <property type="entry name" value="UNCHARACTERIZED TRANSCRIPTIONAL REGULATORY PROTEIN"/>
    <property type="match status" value="1"/>
</dbReference>
<dbReference type="HOGENOM" id="CLU_007426_4_0_1"/>
<evidence type="ECO:0000256" key="4">
    <source>
        <dbReference type="ARBA" id="ARBA00023125"/>
    </source>
</evidence>
<dbReference type="EMBL" id="KB822720">
    <property type="protein sequence ID" value="ETN40894.1"/>
    <property type="molecule type" value="Genomic_DNA"/>
</dbReference>
<comment type="subcellular location">
    <subcellularLocation>
        <location evidence="1">Nucleus</location>
    </subcellularLocation>
</comment>
<accession>W2RZ04</accession>
<dbReference type="InterPro" id="IPR036864">
    <property type="entry name" value="Zn2-C6_fun-type_DNA-bd_sf"/>
</dbReference>
<sequence>METESVRTEKRNRLPVSCEPCRGRKLKCNRASPCDTCIRRNKQAQCHYAGNAKRNRSNVPSKQAQLQEKLKNLENLVSGLVSGQVPNPGARSGSGQGDDSESNVHGPSGTGAERITSSKEHLKAQPIDKESPRAVLGLGGQINYVDGSHWKSILEELKEVREQLTSEDQPLPRDTSASLGTVSDPDSVLVFPGSTSADLDDILNALPTQAICDVLVSHYFNARYAVLGLIHPDKFRLEYQRFWRAPAQVDLIWLGLLFAILSMATGLRQIAKGPDDTLPNIDVMQLRTTQCLVLGDHVAANEHVLEALILHMQSCFLTGRTSVNQLWVKMGHVIQLAFRMGYHRDPSKLPNISTLDGEMRRRVWMNIVQSEALGSFQVGFPSMIPTEYCDTRAPGNYEFSDLPVGIEVLPPPRPMTNDTPVLYTIAKHGVMLVFKKITAHTQTLAPTTYDRTISLDLEMREAYSTVPTILQRRDIRESFMDPASLIWQRCTIEMLYLKGLVVVHRPYLRQEHPNPRFEPSRRHCIEAALEILARQADISGASQPGGRLHEERWMLGALTVYDFLLAAMVLCLDLSVRTKQKPGAYDDLAKKELDALKVSQRIWAASRLFSAEANIAARTLELMIKSAERPPPSSPATEAPPPPYQSHAAAPQPAAPTQLTIPNPGNAGAFTGYPYQPPMFDMIDGSSALDWSLLDSYLQQPGGAAAEMGEAWDASTGSFLDDLNIG</sequence>
<dbReference type="AlphaFoldDB" id="W2RZ04"/>
<dbReference type="InParanoid" id="W2RZ04"/>
<dbReference type="CDD" id="cd12148">
    <property type="entry name" value="fungal_TF_MHR"/>
    <property type="match status" value="1"/>
</dbReference>
<dbReference type="Proteomes" id="UP000030752">
    <property type="component" value="Unassembled WGS sequence"/>
</dbReference>
<evidence type="ECO:0000313" key="9">
    <source>
        <dbReference type="EMBL" id="ETN40894.1"/>
    </source>
</evidence>